<comment type="caution">
    <text evidence="3">The sequence shown here is derived from an EMBL/GenBank/DDBJ whole genome shotgun (WGS) entry which is preliminary data.</text>
</comment>
<protein>
    <submittedName>
        <fullName evidence="3">Transposase</fullName>
    </submittedName>
</protein>
<dbReference type="Proteomes" id="UP001500657">
    <property type="component" value="Unassembled WGS sequence"/>
</dbReference>
<feature type="region of interest" description="Disordered" evidence="1">
    <location>
        <begin position="232"/>
        <end position="253"/>
    </location>
</feature>
<name>A0ABN0U970_9GAMM</name>
<evidence type="ECO:0000313" key="4">
    <source>
        <dbReference type="Proteomes" id="UP001500657"/>
    </source>
</evidence>
<organism evidence="3 4">
    <name type="scientific">Rhodanobacter caeni</name>
    <dbReference type="NCBI Taxonomy" id="657654"/>
    <lineage>
        <taxon>Bacteria</taxon>
        <taxon>Pseudomonadati</taxon>
        <taxon>Pseudomonadota</taxon>
        <taxon>Gammaproteobacteria</taxon>
        <taxon>Lysobacterales</taxon>
        <taxon>Rhodanobacteraceae</taxon>
        <taxon>Rhodanobacter</taxon>
    </lineage>
</organism>
<dbReference type="Gene3D" id="3.30.70.1290">
    <property type="entry name" value="Transposase IS200-like"/>
    <property type="match status" value="1"/>
</dbReference>
<proteinExistence type="predicted"/>
<dbReference type="PANTHER" id="PTHR34322:SF2">
    <property type="entry name" value="TRANSPOSASE IS200-LIKE DOMAIN-CONTAINING PROTEIN"/>
    <property type="match status" value="1"/>
</dbReference>
<dbReference type="SUPFAM" id="SSF143422">
    <property type="entry name" value="Transposase IS200-like"/>
    <property type="match status" value="1"/>
</dbReference>
<evidence type="ECO:0000313" key="3">
    <source>
        <dbReference type="EMBL" id="GAA0242879.1"/>
    </source>
</evidence>
<dbReference type="SMART" id="SM01321">
    <property type="entry name" value="Y1_Tnp"/>
    <property type="match status" value="1"/>
</dbReference>
<dbReference type="PANTHER" id="PTHR34322">
    <property type="entry name" value="TRANSPOSASE, Y1_TNP DOMAIN-CONTAINING"/>
    <property type="match status" value="1"/>
</dbReference>
<accession>A0ABN0U970</accession>
<gene>
    <name evidence="3" type="ORF">GCM10009126_05700</name>
</gene>
<keyword evidence="4" id="KW-1185">Reference proteome</keyword>
<evidence type="ECO:0000259" key="2">
    <source>
        <dbReference type="SMART" id="SM01321"/>
    </source>
</evidence>
<feature type="region of interest" description="Disordered" evidence="1">
    <location>
        <begin position="1"/>
        <end position="20"/>
    </location>
</feature>
<evidence type="ECO:0000256" key="1">
    <source>
        <dbReference type="SAM" id="MobiDB-lite"/>
    </source>
</evidence>
<dbReference type="Pfam" id="PF01797">
    <property type="entry name" value="Y1_Tnp"/>
    <property type="match status" value="1"/>
</dbReference>
<feature type="compositionally biased region" description="Basic and acidic residues" evidence="1">
    <location>
        <begin position="244"/>
        <end position="253"/>
    </location>
</feature>
<reference evidence="3 4" key="1">
    <citation type="journal article" date="2019" name="Int. J. Syst. Evol. Microbiol.">
        <title>The Global Catalogue of Microorganisms (GCM) 10K type strain sequencing project: providing services to taxonomists for standard genome sequencing and annotation.</title>
        <authorList>
            <consortium name="The Broad Institute Genomics Platform"/>
            <consortium name="The Broad Institute Genome Sequencing Center for Infectious Disease"/>
            <person name="Wu L."/>
            <person name="Ma J."/>
        </authorList>
    </citation>
    <scope>NUCLEOTIDE SEQUENCE [LARGE SCALE GENOMIC DNA]</scope>
    <source>
        <strain evidence="3 4">JCM 16242</strain>
    </source>
</reference>
<sequence>MRFAAQHVDTEAIPSPANDMPRQARLEIPGIPLHLTQRGVNRCAIFLDDDDCRHYLRLLRESAGSHGLEVHAYVLMGNHVHLLVSSGEPGKVSLAMRQLGQACVTGFNRRHRRTVTLWEGRFKSCLVDSDRYLLTAYRYIELNPVRAAMVEKPEHHHWSSVHANLALCDDPLVTPHACFMAMGDTRQLRAEAYRTWLEQGVSDDELIAIRRYLQQERAFGSKRFQAMAEKTLGRPVSVRRPGRPSRDDEGGGI</sequence>
<feature type="domain" description="Transposase IS200-like" evidence="2">
    <location>
        <begin position="28"/>
        <end position="143"/>
    </location>
</feature>
<dbReference type="InterPro" id="IPR002686">
    <property type="entry name" value="Transposase_17"/>
</dbReference>
<dbReference type="EMBL" id="BAAAFO010000001">
    <property type="protein sequence ID" value="GAA0242879.1"/>
    <property type="molecule type" value="Genomic_DNA"/>
</dbReference>
<dbReference type="InterPro" id="IPR036515">
    <property type="entry name" value="Transposase_17_sf"/>
</dbReference>